<sequence length="166" mass="18605">MTSCIAARAYDNAARSLQGAKAKTNFPSTVTTKFLDDHHLLFHHHLYNHMYNRTRSYQQPKHHIVVLQRPSCSGMSSTLESCICPMPMTADVVCPRRHHPRPAPLLPYDSGCDSSNSVVVDGGDIGDIASSSSRKHFLQFDLNIQPPLNEIEFPAEDDLIYTTLRL</sequence>
<organism evidence="1 2">
    <name type="scientific">Lactuca sativa</name>
    <name type="common">Garden lettuce</name>
    <dbReference type="NCBI Taxonomy" id="4236"/>
    <lineage>
        <taxon>Eukaryota</taxon>
        <taxon>Viridiplantae</taxon>
        <taxon>Streptophyta</taxon>
        <taxon>Embryophyta</taxon>
        <taxon>Tracheophyta</taxon>
        <taxon>Spermatophyta</taxon>
        <taxon>Magnoliopsida</taxon>
        <taxon>eudicotyledons</taxon>
        <taxon>Gunneridae</taxon>
        <taxon>Pentapetalae</taxon>
        <taxon>asterids</taxon>
        <taxon>campanulids</taxon>
        <taxon>Asterales</taxon>
        <taxon>Asteraceae</taxon>
        <taxon>Cichorioideae</taxon>
        <taxon>Cichorieae</taxon>
        <taxon>Lactucinae</taxon>
        <taxon>Lactuca</taxon>
    </lineage>
</organism>
<dbReference type="InterPro" id="IPR036955">
    <property type="entry name" value="AP2/ERF_dom_sf"/>
</dbReference>
<accession>A0A9R1VHH7</accession>
<name>A0A9R1VHH7_LACSA</name>
<dbReference type="Gene3D" id="3.30.730.10">
    <property type="entry name" value="AP2/ERF domain"/>
    <property type="match status" value="1"/>
</dbReference>
<protein>
    <recommendedName>
        <fullName evidence="3">AP2/ERF domain-containing protein</fullName>
    </recommendedName>
</protein>
<evidence type="ECO:0008006" key="3">
    <source>
        <dbReference type="Google" id="ProtNLM"/>
    </source>
</evidence>
<comment type="caution">
    <text evidence="1">The sequence shown here is derived from an EMBL/GenBank/DDBJ whole genome shotgun (WGS) entry which is preliminary data.</text>
</comment>
<evidence type="ECO:0000313" key="1">
    <source>
        <dbReference type="EMBL" id="KAJ0206203.1"/>
    </source>
</evidence>
<dbReference type="GO" id="GO:0003700">
    <property type="term" value="F:DNA-binding transcription factor activity"/>
    <property type="evidence" value="ECO:0007669"/>
    <property type="project" value="InterPro"/>
</dbReference>
<reference evidence="1 2" key="1">
    <citation type="journal article" date="2017" name="Nat. Commun.">
        <title>Genome assembly with in vitro proximity ligation data and whole-genome triplication in lettuce.</title>
        <authorList>
            <person name="Reyes-Chin-Wo S."/>
            <person name="Wang Z."/>
            <person name="Yang X."/>
            <person name="Kozik A."/>
            <person name="Arikit S."/>
            <person name="Song C."/>
            <person name="Xia L."/>
            <person name="Froenicke L."/>
            <person name="Lavelle D.O."/>
            <person name="Truco M.J."/>
            <person name="Xia R."/>
            <person name="Zhu S."/>
            <person name="Xu C."/>
            <person name="Xu H."/>
            <person name="Xu X."/>
            <person name="Cox K."/>
            <person name="Korf I."/>
            <person name="Meyers B.C."/>
            <person name="Michelmore R.W."/>
        </authorList>
    </citation>
    <scope>NUCLEOTIDE SEQUENCE [LARGE SCALE GENOMIC DNA]</scope>
    <source>
        <strain evidence="2">cv. Salinas</strain>
        <tissue evidence="1">Seedlings</tissue>
    </source>
</reference>
<evidence type="ECO:0000313" key="2">
    <source>
        <dbReference type="Proteomes" id="UP000235145"/>
    </source>
</evidence>
<gene>
    <name evidence="1" type="ORF">LSAT_V11C500229800</name>
</gene>
<dbReference type="EMBL" id="NBSK02000005">
    <property type="protein sequence ID" value="KAJ0206203.1"/>
    <property type="molecule type" value="Genomic_DNA"/>
</dbReference>
<proteinExistence type="predicted"/>
<dbReference type="AlphaFoldDB" id="A0A9R1VHH7"/>
<keyword evidence="2" id="KW-1185">Reference proteome</keyword>
<dbReference type="Proteomes" id="UP000235145">
    <property type="component" value="Unassembled WGS sequence"/>
</dbReference>